<feature type="repeat" description="WD" evidence="3">
    <location>
        <begin position="372"/>
        <end position="413"/>
    </location>
</feature>
<feature type="repeat" description="WD" evidence="3">
    <location>
        <begin position="201"/>
        <end position="235"/>
    </location>
</feature>
<sequence length="527" mass="56827">MYDSEMDSTTTEGPRRRRLVLGAVGLGIVAACAALTWVFMHDDPEEEEITDEEYNVVPPCTGPPNYNRTRRVRSATQHALRIADTEPRTAVLIAASAAHVLPSLRTPEGARAERTLRELLATLPADELMNARVPTGDDNDSLPGSEGSNEASGSGRRPESGDDKDKIKLASAGSLVVGSGGKGGAIVWELRDDRLVERNILADSEGAVEILAIAPTGRWVATAGHDQSILVWDISEEGQPGDPKRLEGHRGEIRDLVFSSDGERLFSYATNDSVREWSVGRDWLGTERGRARVEIVRLGLTPDDRYLFAGDGDGVIYRWDLDDDGGPGSISKAHDQAITTLAFSPDSKHLLSADRNGRLWTVGSGPLQTKVLRGHSETIISASFSADGNWLATASRDGELLWWSLNGGDVGTTSHRREEVGGVEWVSFSPLGDRLYSGHTDGTVQVRDPWNEEYLHIVGSGPAAVSGMVMLSPGDYLVTASLDGSVRVSPASARALIRAACEAVGRGPTEQEWASWLPGQPYEQICS</sequence>
<keyword evidence="2" id="KW-0677">Repeat</keyword>
<feature type="compositionally biased region" description="Basic and acidic residues" evidence="4">
    <location>
        <begin position="156"/>
        <end position="165"/>
    </location>
</feature>
<dbReference type="CDD" id="cd00200">
    <property type="entry name" value="WD40"/>
    <property type="match status" value="1"/>
</dbReference>
<evidence type="ECO:0000256" key="4">
    <source>
        <dbReference type="SAM" id="MobiDB-lite"/>
    </source>
</evidence>
<reference evidence="6 7" key="1">
    <citation type="submission" date="2018-03" db="EMBL/GenBank/DDBJ databases">
        <title>Draft Genome Sequences of the Obligatory Marine Myxobacteria Enhygromyxa salina SWB005.</title>
        <authorList>
            <person name="Poehlein A."/>
            <person name="Moghaddam J.A."/>
            <person name="Harms H."/>
            <person name="Alanjari M."/>
            <person name="Koenig G.M."/>
            <person name="Daniel R."/>
            <person name="Schaeberle T.F."/>
        </authorList>
    </citation>
    <scope>NUCLEOTIDE SEQUENCE [LARGE SCALE GENOMIC DNA]</scope>
    <source>
        <strain evidence="6 7">SWB005</strain>
    </source>
</reference>
<dbReference type="OrthoDB" id="9765809at2"/>
<accession>A0A2S9XXL7</accession>
<name>A0A2S9XXL7_9BACT</name>
<dbReference type="InterPro" id="IPR001680">
    <property type="entry name" value="WD40_rpt"/>
</dbReference>
<organism evidence="6 7">
    <name type="scientific">Enhygromyxa salina</name>
    <dbReference type="NCBI Taxonomy" id="215803"/>
    <lineage>
        <taxon>Bacteria</taxon>
        <taxon>Pseudomonadati</taxon>
        <taxon>Myxococcota</taxon>
        <taxon>Polyangia</taxon>
        <taxon>Nannocystales</taxon>
        <taxon>Nannocystaceae</taxon>
        <taxon>Enhygromyxa</taxon>
    </lineage>
</organism>
<dbReference type="PROSITE" id="PS50294">
    <property type="entry name" value="WD_REPEATS_REGION"/>
    <property type="match status" value="3"/>
</dbReference>
<dbReference type="EMBL" id="PVNK01000152">
    <property type="protein sequence ID" value="PRP97584.1"/>
    <property type="molecule type" value="Genomic_DNA"/>
</dbReference>
<feature type="transmembrane region" description="Helical" evidence="5">
    <location>
        <begin position="20"/>
        <end position="40"/>
    </location>
</feature>
<keyword evidence="5" id="KW-0812">Transmembrane</keyword>
<dbReference type="Gene3D" id="2.130.10.10">
    <property type="entry name" value="YVTN repeat-like/Quinoprotein amine dehydrogenase"/>
    <property type="match status" value="3"/>
</dbReference>
<keyword evidence="5" id="KW-1133">Transmembrane helix</keyword>
<dbReference type="PROSITE" id="PS50082">
    <property type="entry name" value="WD_REPEATS_2"/>
    <property type="match status" value="3"/>
</dbReference>
<evidence type="ECO:0000313" key="6">
    <source>
        <dbReference type="EMBL" id="PRP97584.1"/>
    </source>
</evidence>
<evidence type="ECO:0000313" key="7">
    <source>
        <dbReference type="Proteomes" id="UP000237968"/>
    </source>
</evidence>
<dbReference type="AlphaFoldDB" id="A0A2S9XXL7"/>
<proteinExistence type="predicted"/>
<feature type="repeat" description="WD" evidence="3">
    <location>
        <begin position="246"/>
        <end position="279"/>
    </location>
</feature>
<dbReference type="InterPro" id="IPR019775">
    <property type="entry name" value="WD40_repeat_CS"/>
</dbReference>
<dbReference type="PROSITE" id="PS00678">
    <property type="entry name" value="WD_REPEATS_1"/>
    <property type="match status" value="1"/>
</dbReference>
<evidence type="ECO:0000256" key="1">
    <source>
        <dbReference type="ARBA" id="ARBA00022574"/>
    </source>
</evidence>
<dbReference type="SUPFAM" id="SSF50998">
    <property type="entry name" value="Quinoprotein alcohol dehydrogenase-like"/>
    <property type="match status" value="1"/>
</dbReference>
<keyword evidence="1 3" id="KW-0853">WD repeat</keyword>
<dbReference type="PANTHER" id="PTHR22847">
    <property type="entry name" value="WD40 REPEAT PROTEIN"/>
    <property type="match status" value="1"/>
</dbReference>
<protein>
    <submittedName>
        <fullName evidence="6">WD domain, G-beta repeat</fullName>
    </submittedName>
</protein>
<evidence type="ECO:0000256" key="5">
    <source>
        <dbReference type="SAM" id="Phobius"/>
    </source>
</evidence>
<dbReference type="PANTHER" id="PTHR22847:SF637">
    <property type="entry name" value="WD REPEAT DOMAIN 5B"/>
    <property type="match status" value="1"/>
</dbReference>
<keyword evidence="7" id="KW-1185">Reference proteome</keyword>
<dbReference type="Proteomes" id="UP000237968">
    <property type="component" value="Unassembled WGS sequence"/>
</dbReference>
<gene>
    <name evidence="6" type="ORF">ENSA5_32770</name>
</gene>
<keyword evidence="5" id="KW-0472">Membrane</keyword>
<feature type="region of interest" description="Disordered" evidence="4">
    <location>
        <begin position="127"/>
        <end position="165"/>
    </location>
</feature>
<dbReference type="SMART" id="SM00320">
    <property type="entry name" value="WD40"/>
    <property type="match status" value="7"/>
</dbReference>
<dbReference type="Pfam" id="PF00400">
    <property type="entry name" value="WD40"/>
    <property type="match status" value="5"/>
</dbReference>
<evidence type="ECO:0000256" key="3">
    <source>
        <dbReference type="PROSITE-ProRule" id="PRU00221"/>
    </source>
</evidence>
<dbReference type="InterPro" id="IPR011047">
    <property type="entry name" value="Quinoprotein_ADH-like_sf"/>
</dbReference>
<comment type="caution">
    <text evidence="6">The sequence shown here is derived from an EMBL/GenBank/DDBJ whole genome shotgun (WGS) entry which is preliminary data.</text>
</comment>
<evidence type="ECO:0000256" key="2">
    <source>
        <dbReference type="ARBA" id="ARBA00022737"/>
    </source>
</evidence>
<feature type="compositionally biased region" description="Low complexity" evidence="4">
    <location>
        <begin position="144"/>
        <end position="155"/>
    </location>
</feature>
<dbReference type="InterPro" id="IPR015943">
    <property type="entry name" value="WD40/YVTN_repeat-like_dom_sf"/>
</dbReference>